<proteinExistence type="predicted"/>
<evidence type="ECO:0000313" key="4">
    <source>
        <dbReference type="Proteomes" id="UP000245469"/>
    </source>
</evidence>
<feature type="region of interest" description="Disordered" evidence="1">
    <location>
        <begin position="330"/>
        <end position="350"/>
    </location>
</feature>
<sequence length="350" mass="36879">MTDDSVVELDDQDDDGDAEVRPGDSGRDPRRHRGRVAVAGAVLAVAVVVVLVRHEDQREQLRVAALEVDRAARAAAEVTVWQEQQRRSREHRLREVEALALLPEDLAFQQRLMTAALAGAAPRLPDLDWSRATTRTVRTTEQRLGDGSPRLLDAERTARPTSVDRDDGDGDDEEDDGDGALPVPAVAGTRVVGLSEGAGASATVVWRITTPLTAPAVTDPCAVPGAVPVPAVDSESGDPPECALRTVTSPSGEEQVVALRTWQETLGGPHSPGFGAPVRVITVHQAVLVVEQRWTFSVAATAVGAPGTAASVPPLSLDQASLAVRWAADEARGRPTPAPLRGTPLPGFAG</sequence>
<evidence type="ECO:0000256" key="1">
    <source>
        <dbReference type="SAM" id="MobiDB-lite"/>
    </source>
</evidence>
<evidence type="ECO:0000313" key="3">
    <source>
        <dbReference type="EMBL" id="PWJ55889.1"/>
    </source>
</evidence>
<dbReference type="OrthoDB" id="5193333at2"/>
<feature type="region of interest" description="Disordered" evidence="1">
    <location>
        <begin position="132"/>
        <end position="184"/>
    </location>
</feature>
<evidence type="ECO:0000256" key="2">
    <source>
        <dbReference type="SAM" id="Phobius"/>
    </source>
</evidence>
<feature type="compositionally biased region" description="Basic and acidic residues" evidence="1">
    <location>
        <begin position="18"/>
        <end position="28"/>
    </location>
</feature>
<dbReference type="RefSeq" id="WP_109772925.1">
    <property type="nucleotide sequence ID" value="NZ_QGDQ01000002.1"/>
</dbReference>
<dbReference type="EMBL" id="QGDQ01000002">
    <property type="protein sequence ID" value="PWJ55889.1"/>
    <property type="molecule type" value="Genomic_DNA"/>
</dbReference>
<feature type="compositionally biased region" description="Basic and acidic residues" evidence="1">
    <location>
        <begin position="152"/>
        <end position="165"/>
    </location>
</feature>
<reference evidence="3 4" key="1">
    <citation type="submission" date="2018-03" db="EMBL/GenBank/DDBJ databases">
        <title>Genomic Encyclopedia of Archaeal and Bacterial Type Strains, Phase II (KMG-II): from individual species to whole genera.</title>
        <authorList>
            <person name="Goeker M."/>
        </authorList>
    </citation>
    <scope>NUCLEOTIDE SEQUENCE [LARGE SCALE GENOMIC DNA]</scope>
    <source>
        <strain evidence="3 4">DSM 44889</strain>
    </source>
</reference>
<feature type="compositionally biased region" description="Acidic residues" evidence="1">
    <location>
        <begin position="1"/>
        <end position="17"/>
    </location>
</feature>
<name>A0A316AEU7_9ACTN</name>
<feature type="transmembrane region" description="Helical" evidence="2">
    <location>
        <begin position="34"/>
        <end position="52"/>
    </location>
</feature>
<feature type="compositionally biased region" description="Acidic residues" evidence="1">
    <location>
        <begin position="166"/>
        <end position="178"/>
    </location>
</feature>
<keyword evidence="4" id="KW-1185">Reference proteome</keyword>
<dbReference type="Proteomes" id="UP000245469">
    <property type="component" value="Unassembled WGS sequence"/>
</dbReference>
<accession>A0A316AEU7</accession>
<keyword evidence="2" id="KW-0472">Membrane</keyword>
<gene>
    <name evidence="3" type="ORF">BXY45_102257</name>
</gene>
<dbReference type="AlphaFoldDB" id="A0A316AEU7"/>
<protein>
    <submittedName>
        <fullName evidence="3">Uncharacterized protein</fullName>
    </submittedName>
</protein>
<keyword evidence="2" id="KW-0812">Transmembrane</keyword>
<comment type="caution">
    <text evidence="3">The sequence shown here is derived from an EMBL/GenBank/DDBJ whole genome shotgun (WGS) entry which is preliminary data.</text>
</comment>
<keyword evidence="2" id="KW-1133">Transmembrane helix</keyword>
<feature type="region of interest" description="Disordered" evidence="1">
    <location>
        <begin position="1"/>
        <end position="31"/>
    </location>
</feature>
<organism evidence="3 4">
    <name type="scientific">Quadrisphaera granulorum</name>
    <dbReference type="NCBI Taxonomy" id="317664"/>
    <lineage>
        <taxon>Bacteria</taxon>
        <taxon>Bacillati</taxon>
        <taxon>Actinomycetota</taxon>
        <taxon>Actinomycetes</taxon>
        <taxon>Kineosporiales</taxon>
        <taxon>Kineosporiaceae</taxon>
        <taxon>Quadrisphaera</taxon>
    </lineage>
</organism>